<keyword evidence="4" id="KW-1185">Reference proteome</keyword>
<name>A0A1X2GS29_9FUNG</name>
<keyword evidence="2" id="KW-0732">Signal</keyword>
<feature type="transmembrane region" description="Helical" evidence="1">
    <location>
        <begin position="139"/>
        <end position="160"/>
    </location>
</feature>
<feature type="chain" id="PRO_5013344240" evidence="2">
    <location>
        <begin position="21"/>
        <end position="164"/>
    </location>
</feature>
<evidence type="ECO:0000256" key="2">
    <source>
        <dbReference type="SAM" id="SignalP"/>
    </source>
</evidence>
<sequence length="164" mass="17235">MAHLQYILVLLGMMLAITQAQVGPTIYSPAENSTIAPNQKLNINFSYQNLGTGTYTLDVSFWQDPSASQLIATVLTGSSLPSGSSSGTTIAFSMNGSVSVTAPSSLNETFYMTLTEHVSTQGNQNVSVKSMPMMLHSGAMAHLPTSLSALLLISLAVVGLSSLF</sequence>
<proteinExistence type="predicted"/>
<feature type="signal peptide" evidence="2">
    <location>
        <begin position="1"/>
        <end position="20"/>
    </location>
</feature>
<gene>
    <name evidence="3" type="ORF">DM01DRAFT_1332511</name>
</gene>
<keyword evidence="1" id="KW-1133">Transmembrane helix</keyword>
<dbReference type="AlphaFoldDB" id="A0A1X2GS29"/>
<keyword evidence="1" id="KW-0812">Transmembrane</keyword>
<evidence type="ECO:0000313" key="4">
    <source>
        <dbReference type="Proteomes" id="UP000242146"/>
    </source>
</evidence>
<keyword evidence="1" id="KW-0472">Membrane</keyword>
<dbReference type="EMBL" id="MCGT01000004">
    <property type="protein sequence ID" value="ORX60354.1"/>
    <property type="molecule type" value="Genomic_DNA"/>
</dbReference>
<reference evidence="3 4" key="1">
    <citation type="submission" date="2016-07" db="EMBL/GenBank/DDBJ databases">
        <title>Pervasive Adenine N6-methylation of Active Genes in Fungi.</title>
        <authorList>
            <consortium name="DOE Joint Genome Institute"/>
            <person name="Mondo S.J."/>
            <person name="Dannebaum R.O."/>
            <person name="Kuo R.C."/>
            <person name="Labutti K."/>
            <person name="Haridas S."/>
            <person name="Kuo A."/>
            <person name="Salamov A."/>
            <person name="Ahrendt S.R."/>
            <person name="Lipzen A."/>
            <person name="Sullivan W."/>
            <person name="Andreopoulos W.B."/>
            <person name="Clum A."/>
            <person name="Lindquist E."/>
            <person name="Daum C."/>
            <person name="Ramamoorthy G.K."/>
            <person name="Gryganskyi A."/>
            <person name="Culley D."/>
            <person name="Magnuson J.K."/>
            <person name="James T.Y."/>
            <person name="O'Malley M.A."/>
            <person name="Stajich J.E."/>
            <person name="Spatafora J.W."/>
            <person name="Visel A."/>
            <person name="Grigoriev I.V."/>
        </authorList>
    </citation>
    <scope>NUCLEOTIDE SEQUENCE [LARGE SCALE GENOMIC DNA]</scope>
    <source>
        <strain evidence="3 4">NRRL 3301</strain>
    </source>
</reference>
<evidence type="ECO:0000256" key="1">
    <source>
        <dbReference type="SAM" id="Phobius"/>
    </source>
</evidence>
<dbReference type="OrthoDB" id="2282137at2759"/>
<evidence type="ECO:0000313" key="3">
    <source>
        <dbReference type="EMBL" id="ORX60354.1"/>
    </source>
</evidence>
<protein>
    <submittedName>
        <fullName evidence="3">Uncharacterized protein</fullName>
    </submittedName>
</protein>
<comment type="caution">
    <text evidence="3">The sequence shown here is derived from an EMBL/GenBank/DDBJ whole genome shotgun (WGS) entry which is preliminary data.</text>
</comment>
<organism evidence="3 4">
    <name type="scientific">Hesseltinella vesiculosa</name>
    <dbReference type="NCBI Taxonomy" id="101127"/>
    <lineage>
        <taxon>Eukaryota</taxon>
        <taxon>Fungi</taxon>
        <taxon>Fungi incertae sedis</taxon>
        <taxon>Mucoromycota</taxon>
        <taxon>Mucoromycotina</taxon>
        <taxon>Mucoromycetes</taxon>
        <taxon>Mucorales</taxon>
        <taxon>Cunninghamellaceae</taxon>
        <taxon>Hesseltinella</taxon>
    </lineage>
</organism>
<accession>A0A1X2GS29</accession>
<dbReference type="Proteomes" id="UP000242146">
    <property type="component" value="Unassembled WGS sequence"/>
</dbReference>